<keyword evidence="2" id="KW-0472">Membrane</keyword>
<evidence type="ECO:0000313" key="3">
    <source>
        <dbReference type="EMBL" id="CAJ1951970.1"/>
    </source>
</evidence>
<reference evidence="3" key="1">
    <citation type="submission" date="2023-08" db="EMBL/GenBank/DDBJ databases">
        <authorList>
            <person name="Audoor S."/>
            <person name="Bilcke G."/>
        </authorList>
    </citation>
    <scope>NUCLEOTIDE SEQUENCE</scope>
</reference>
<evidence type="ECO:0000256" key="1">
    <source>
        <dbReference type="SAM" id="MobiDB-lite"/>
    </source>
</evidence>
<name>A0AAD2PUQ7_9STRA</name>
<dbReference type="Proteomes" id="UP001295423">
    <property type="component" value="Unassembled WGS sequence"/>
</dbReference>
<feature type="transmembrane region" description="Helical" evidence="2">
    <location>
        <begin position="111"/>
        <end position="128"/>
    </location>
</feature>
<organism evidence="3 4">
    <name type="scientific">Cylindrotheca closterium</name>
    <dbReference type="NCBI Taxonomy" id="2856"/>
    <lineage>
        <taxon>Eukaryota</taxon>
        <taxon>Sar</taxon>
        <taxon>Stramenopiles</taxon>
        <taxon>Ochrophyta</taxon>
        <taxon>Bacillariophyta</taxon>
        <taxon>Bacillariophyceae</taxon>
        <taxon>Bacillariophycidae</taxon>
        <taxon>Bacillariales</taxon>
        <taxon>Bacillariaceae</taxon>
        <taxon>Cylindrotheca</taxon>
    </lineage>
</organism>
<dbReference type="EMBL" id="CAKOGP040001792">
    <property type="protein sequence ID" value="CAJ1951970.1"/>
    <property type="molecule type" value="Genomic_DNA"/>
</dbReference>
<dbReference type="AlphaFoldDB" id="A0AAD2PUQ7"/>
<evidence type="ECO:0000313" key="4">
    <source>
        <dbReference type="Proteomes" id="UP001295423"/>
    </source>
</evidence>
<keyword evidence="2" id="KW-1133">Transmembrane helix</keyword>
<keyword evidence="2" id="KW-0812">Transmembrane</keyword>
<feature type="transmembrane region" description="Helical" evidence="2">
    <location>
        <begin position="187"/>
        <end position="208"/>
    </location>
</feature>
<gene>
    <name evidence="3" type="ORF">CYCCA115_LOCUS13330</name>
</gene>
<sequence length="235" mass="26326">MFSWCNSANGLEHQPRSSSSTTKNNHHPMLTLENNNHLPRRRPFSGGTTRLTSILPTEGEGIVLSEQVNHFRQQPAYRMLSAVVGLSCVNIVYSMLRPDPDIGLMMRMPRIFWEICISCTAAISVGGGEGSIFRLLLAMMLGPTALIDIFFWGPILGATTTFQTCTGGYLRGPRFCRLDMGKGIGRIVGMVQSVFGGAFYMLAAAVCWSEYWQAQRMREEEARMRARIVDYSYEH</sequence>
<protein>
    <submittedName>
        <fullName evidence="3">Uncharacterized protein</fullName>
    </submittedName>
</protein>
<evidence type="ECO:0000256" key="2">
    <source>
        <dbReference type="SAM" id="Phobius"/>
    </source>
</evidence>
<comment type="caution">
    <text evidence="3">The sequence shown here is derived from an EMBL/GenBank/DDBJ whole genome shotgun (WGS) entry which is preliminary data.</text>
</comment>
<feature type="region of interest" description="Disordered" evidence="1">
    <location>
        <begin position="1"/>
        <end position="43"/>
    </location>
</feature>
<keyword evidence="4" id="KW-1185">Reference proteome</keyword>
<feature type="transmembrane region" description="Helical" evidence="2">
    <location>
        <begin position="76"/>
        <end position="96"/>
    </location>
</feature>
<accession>A0AAD2PUQ7</accession>
<feature type="transmembrane region" description="Helical" evidence="2">
    <location>
        <begin position="135"/>
        <end position="153"/>
    </location>
</feature>
<proteinExistence type="predicted"/>